<keyword evidence="7" id="KW-1035">Host cytoplasm</keyword>
<dbReference type="EMBL" id="CAACYJ010000027">
    <property type="protein sequence ID" value="VFB19287.1"/>
    <property type="molecule type" value="Genomic_DNA"/>
</dbReference>
<dbReference type="GO" id="GO:0061630">
    <property type="term" value="F:ubiquitin protein ligase activity"/>
    <property type="evidence" value="ECO:0007669"/>
    <property type="project" value="UniProtKB-EC"/>
</dbReference>
<dbReference type="Gene3D" id="3.80.10.10">
    <property type="entry name" value="Ribonuclease Inhibitor"/>
    <property type="match status" value="1"/>
</dbReference>
<keyword evidence="4" id="KW-0732">Signal</keyword>
<protein>
    <recommendedName>
        <fullName evidence="2">RING-type E3 ubiquitin transferase</fullName>
        <ecNumber evidence="2">2.3.2.27</ecNumber>
    </recommendedName>
</protein>
<evidence type="ECO:0000256" key="5">
    <source>
        <dbReference type="ARBA" id="ARBA00022737"/>
    </source>
</evidence>
<dbReference type="Proteomes" id="UP000330809">
    <property type="component" value="Unassembled WGS sequence"/>
</dbReference>
<dbReference type="GO" id="GO:0005615">
    <property type="term" value="C:extracellular space"/>
    <property type="evidence" value="ECO:0007669"/>
    <property type="project" value="TreeGrafter"/>
</dbReference>
<keyword evidence="7" id="KW-0964">Secreted</keyword>
<keyword evidence="7" id="KW-0833">Ubl conjugation pathway</keyword>
<comment type="similarity">
    <text evidence="7">Belongs to the LRR-containing bacterial E3 ligase family.</text>
</comment>
<dbReference type="InterPro" id="IPR032675">
    <property type="entry name" value="LRR_dom_sf"/>
</dbReference>
<evidence type="ECO:0000313" key="11">
    <source>
        <dbReference type="Proteomes" id="UP000330809"/>
    </source>
</evidence>
<dbReference type="Gene3D" id="1.20.58.360">
    <property type="entry name" value="Shigella T3SS effector IpaH defines"/>
    <property type="match status" value="1"/>
</dbReference>
<dbReference type="EC" id="2.3.2.27" evidence="2"/>
<evidence type="ECO:0000256" key="4">
    <source>
        <dbReference type="ARBA" id="ARBA00022729"/>
    </source>
</evidence>
<dbReference type="PANTHER" id="PTHR24373">
    <property type="entry name" value="SLIT RELATED LEUCINE-RICH REPEAT NEURONAL PROTEIN"/>
    <property type="match status" value="1"/>
</dbReference>
<evidence type="ECO:0000256" key="1">
    <source>
        <dbReference type="ARBA" id="ARBA00000900"/>
    </source>
</evidence>
<evidence type="ECO:0000256" key="3">
    <source>
        <dbReference type="ARBA" id="ARBA00022614"/>
    </source>
</evidence>
<dbReference type="InterPro" id="IPR003591">
    <property type="entry name" value="Leu-rich_rpt_typical-subtyp"/>
</dbReference>
<organism evidence="10 11">
    <name type="scientific">Pseudomonas fragi</name>
    <dbReference type="NCBI Taxonomy" id="296"/>
    <lineage>
        <taxon>Bacteria</taxon>
        <taxon>Pseudomonadati</taxon>
        <taxon>Pseudomonadota</taxon>
        <taxon>Gammaproteobacteria</taxon>
        <taxon>Pseudomonadales</taxon>
        <taxon>Pseudomonadaceae</taxon>
        <taxon>Pseudomonas</taxon>
    </lineage>
</organism>
<dbReference type="PROSITE" id="PS51450">
    <property type="entry name" value="LRR"/>
    <property type="match status" value="1"/>
</dbReference>
<keyword evidence="3" id="KW-0433">Leucine-rich repeat</keyword>
<dbReference type="Pfam" id="PF20178">
    <property type="entry name" value="ToxA_N"/>
    <property type="match status" value="1"/>
</dbReference>
<accession>A0A449IID8</accession>
<dbReference type="PROSITE" id="PS52053">
    <property type="entry name" value="NEL"/>
    <property type="match status" value="1"/>
</dbReference>
<dbReference type="InterPro" id="IPR001611">
    <property type="entry name" value="Leu-rich_rpt"/>
</dbReference>
<feature type="coiled-coil region" evidence="8">
    <location>
        <begin position="1073"/>
        <end position="1100"/>
    </location>
</feature>
<dbReference type="InterPro" id="IPR050328">
    <property type="entry name" value="Dev_Immune_Receptor"/>
</dbReference>
<dbReference type="InterPro" id="IPR029487">
    <property type="entry name" value="NEL_dom"/>
</dbReference>
<evidence type="ECO:0000256" key="2">
    <source>
        <dbReference type="ARBA" id="ARBA00012483"/>
    </source>
</evidence>
<dbReference type="Pfam" id="PF13855">
    <property type="entry name" value="LRR_8"/>
    <property type="match status" value="1"/>
</dbReference>
<reference evidence="10 11" key="1">
    <citation type="submission" date="2019-02" db="EMBL/GenBank/DDBJ databases">
        <authorList>
            <consortium name="Pathogen Informatics"/>
        </authorList>
    </citation>
    <scope>NUCLEOTIDE SEQUENCE [LARGE SCALE GENOMIC DNA]</scope>
    <source>
        <strain evidence="10 11">3012STDY7103891</strain>
    </source>
</reference>
<sequence length="1707" mass="191689">MPDPTPLAPLKPPPEKGLTAANRLQTIPHFTTIVEAMPPWATSLGRPTLNALKGTSPSLHPTLRTLTPAQGDTLRKTFAARWAARNDVEKDLARVVDVHGFAAPLLNNLIKRQYQLDLDVHNTFINLYIPNYLPVIGLRESGTTTWRVSLLDAALHNFELHETLPYAYLSGSGYISRPDAQGHFKQLNHITEHMPVQAFTALCRTLNLGARYKDHLTRHLGLDDHGRQLRLKNKILDSQRADLKADLTYAVMTRQIGLPLYESLDAFLIGLDNRWLTYRLTVLSLDIESPLIFMPVHQRSVVAYIPHDPLHPVKEYSSIGECMAHLTERLKSTSYQHFFSRFVAHDRLGAFLEGLKRTYWQVIPDTPIAPGATLPDALVAQTLIPIEKPAIEYLLVPIPDDLWETLYSRQLAKIFNDAKSLAVSTDAEDRKTREARLERLKGIGMALLNAAAFVIAPFVPVVGELMLLQMAWQLLDDTYEGIHDWVQGKTTEAFEHLFGVLESGIQAGFFAAGTKVLGGLLPKPSAFVQGMKPVTCNDGATRLWNPDISAYHHDLALPEHLASDELGLQYHQDKTLLTLSSGQQARHTLVLDKTESAGPYTLRHPTRPHAYGPRMQHNGEGAWLMEGERPQTWQGSILMRRLGPVAEGFSDAELEKLRIISGTDEGVLRRVHLHNEPTPPLLKDCMARLRIQKQNIEDITRIRQGRALSTKGNWLESLPTELPGWPPDKALNVFVDETLSGMAHVYGAPEALPEDSLRISQQDIKNGKLWPLIVDNFNTPQLDALLGPRATKTEAVNTLQAKVSDYARQRREDIFDHQYARERQTKNPAARLIESTFAHLPAPITQALLETTSTLEKTTLLENGRIPLRVKNLATELEHQTRIAHAQEGLLEDDLLTPDGEKLAINTLKTYTDAIHDLHLEVRDLVVDGTLRCSHAPKDARHTRILVRKGPDAYETYDGEHALLHPASRFHGALMKALPERNSEHLKSRFAIGQNFKQWLADKYSAPDEIRTALDLPSPAACVATESETLLRGAASSRVNTTPAANPLQERVKALYPYRNNDEIALITARIDSEQALEHLRATEEEKDQLFETLDNWISAAIGVTTDNALPPNLHGLRRLIGSRIKNSWLSADKVHINKTGQAAIVAELDFSSTLFGHAGTDSLVLSRPLSHVGLLRLDDCSFSPNQGDFLTYFPNLKVLSLNANDLETLPETLDTLPHLRSLHLAHNRLTLNAGMQSQLKHLTRLQHLDLGHNPLGSPLAVGHMPELRTLVLENTRITQWPPGLFDQPRPKAFKLNLLGNEIHTVPDYPDQSAESWLIANARLERQKLDLESQDRVTQYRRALGLDPHRTYPPRGSEQSSFWLFGPPGSQVSMQELWETLEHEHGSQGFFEVIARMEIPPDVFETPSDQIAYQEGLGDLTQKVWRLIDAASNDTRMRELLFTMASSPTNCADAGAQIFNAMGLETMAHEFYNARSTPLELEKNLITLARGKARLAKIGDIARADVAQRVRPVSEGGQGLRFTSEVIDGAPGTVDEVEVHTGYQTRLSTSLELPWVPNYMVYRMTAQVGDTEFVRAYRLIHEGEAGDGLVNQILDVPFWETYLNKTYASELDANASLFEQKAEWLEQLRELQDNWVRSDTRLEQRHAGQRVELQELALKLAVPEPQVFTSEPMNDRFYYRIYSQIADERKELSRQLTRQALTKARLT</sequence>
<dbReference type="PANTHER" id="PTHR24373:SF370">
    <property type="entry name" value="FISH-LIPS, ISOFORM E"/>
    <property type="match status" value="1"/>
</dbReference>
<evidence type="ECO:0000259" key="9">
    <source>
        <dbReference type="PROSITE" id="PS52053"/>
    </source>
</evidence>
<dbReference type="InterPro" id="IPR046673">
    <property type="entry name" value="ToxA_N"/>
</dbReference>
<dbReference type="Pfam" id="PF14496">
    <property type="entry name" value="NEL"/>
    <property type="match status" value="1"/>
</dbReference>
<comment type="PTM">
    <text evidence="7">Ubiquitinated in the presence of host E1 ubiquitin-activating enzyme, E2 ubiquitin-conjugating enzyme and ubiquitin.</text>
</comment>
<dbReference type="SUPFAM" id="SSF52058">
    <property type="entry name" value="L domain-like"/>
    <property type="match status" value="1"/>
</dbReference>
<evidence type="ECO:0000256" key="7">
    <source>
        <dbReference type="PROSITE-ProRule" id="PRU01398"/>
    </source>
</evidence>
<feature type="domain" description="NEL" evidence="9">
    <location>
        <begin position="1355"/>
        <end position="1680"/>
    </location>
</feature>
<keyword evidence="7" id="KW-0808">Transferase</keyword>
<dbReference type="GO" id="GO:0016567">
    <property type="term" value="P:protein ubiquitination"/>
    <property type="evidence" value="ECO:0007669"/>
    <property type="project" value="InterPro"/>
</dbReference>
<keyword evidence="6" id="KW-0843">Virulence</keyword>
<feature type="active site" description="Glycyl thioester intermediate" evidence="7">
    <location>
        <position position="1451"/>
    </location>
</feature>
<keyword evidence="8" id="KW-0175">Coiled coil</keyword>
<name>A0A449IID8_PSEFR</name>
<gene>
    <name evidence="10" type="ORF">NCTC10754_01876</name>
</gene>
<keyword evidence="5" id="KW-0677">Repeat</keyword>
<dbReference type="SMART" id="SM00369">
    <property type="entry name" value="LRR_TYP"/>
    <property type="match status" value="4"/>
</dbReference>
<evidence type="ECO:0000256" key="6">
    <source>
        <dbReference type="ARBA" id="ARBA00023026"/>
    </source>
</evidence>
<keyword evidence="7" id="KW-0832">Ubl conjugation</keyword>
<comment type="catalytic activity">
    <reaction evidence="1">
        <text>S-ubiquitinyl-[E2 ubiquitin-conjugating enzyme]-L-cysteine + [acceptor protein]-L-lysine = [E2 ubiquitin-conjugating enzyme]-L-cysteine + N(6)-ubiquitinyl-[acceptor protein]-L-lysine.</text>
        <dbReference type="EC" id="2.3.2.27"/>
    </reaction>
</comment>
<evidence type="ECO:0000313" key="10">
    <source>
        <dbReference type="EMBL" id="VFB19287.1"/>
    </source>
</evidence>
<dbReference type="GO" id="GO:0031012">
    <property type="term" value="C:extracellular matrix"/>
    <property type="evidence" value="ECO:0007669"/>
    <property type="project" value="TreeGrafter"/>
</dbReference>
<evidence type="ECO:0000256" key="8">
    <source>
        <dbReference type="SAM" id="Coils"/>
    </source>
</evidence>
<proteinExistence type="inferred from homology"/>